<gene>
    <name evidence="8" type="ORF">VV01_16145</name>
</gene>
<dbReference type="AlphaFoldDB" id="A0A0L6CLC1"/>
<dbReference type="GO" id="GO:0051287">
    <property type="term" value="F:NAD binding"/>
    <property type="evidence" value="ECO:0007669"/>
    <property type="project" value="InterPro"/>
</dbReference>
<dbReference type="GO" id="GO:0043115">
    <property type="term" value="F:precorrin-2 dehydrogenase activity"/>
    <property type="evidence" value="ECO:0007669"/>
    <property type="project" value="InterPro"/>
</dbReference>
<keyword evidence="5" id="KW-0627">Porphyrin biosynthesis</keyword>
<dbReference type="FunFam" id="3.40.1010.10:FF:000001">
    <property type="entry name" value="Siroheme synthase"/>
    <property type="match status" value="1"/>
</dbReference>
<dbReference type="Gene3D" id="3.40.50.720">
    <property type="entry name" value="NAD(P)-binding Rossmann-like Domain"/>
    <property type="match status" value="1"/>
</dbReference>
<dbReference type="InterPro" id="IPR012409">
    <property type="entry name" value="Sirohaem_synth"/>
</dbReference>
<proteinExistence type="predicted"/>
<evidence type="ECO:0000256" key="5">
    <source>
        <dbReference type="ARBA" id="ARBA00023244"/>
    </source>
</evidence>
<dbReference type="Gene3D" id="3.40.1010.10">
    <property type="entry name" value="Cobalt-precorrin-4 Transmethylase, Domain 1"/>
    <property type="match status" value="1"/>
</dbReference>
<feature type="active site" description="Proton donor" evidence="6">
    <location>
        <position position="201"/>
    </location>
</feature>
<dbReference type="InterPro" id="IPR006366">
    <property type="entry name" value="CobA/CysG_C"/>
</dbReference>
<dbReference type="NCBIfam" id="NF004790">
    <property type="entry name" value="PRK06136.1"/>
    <property type="match status" value="1"/>
</dbReference>
<dbReference type="GO" id="GO:0032259">
    <property type="term" value="P:methylation"/>
    <property type="evidence" value="ECO:0007669"/>
    <property type="project" value="UniProtKB-KW"/>
</dbReference>
<dbReference type="GO" id="GO:0004851">
    <property type="term" value="F:uroporphyrin-III C-methyltransferase activity"/>
    <property type="evidence" value="ECO:0007669"/>
    <property type="project" value="UniProtKB-EC"/>
</dbReference>
<keyword evidence="4" id="KW-0949">S-adenosyl-L-methionine</keyword>
<reference evidence="9" key="1">
    <citation type="submission" date="2015-03" db="EMBL/GenBank/DDBJ databases">
        <title>Luteipulveratus halotolerans sp. nov., a novel actinobacterium (Dermacoccaceae) from Sarawak, Malaysia.</title>
        <authorList>
            <person name="Juboi H."/>
            <person name="Basik A."/>
            <person name="Shamsul S.S."/>
            <person name="Arnold P."/>
            <person name="Schmitt E.K."/>
            <person name="Sanglier J.-J."/>
            <person name="Yeo T."/>
        </authorList>
    </citation>
    <scope>NUCLEOTIDE SEQUENCE [LARGE SCALE GENOMIC DNA]</scope>
    <source>
        <strain evidence="9">C296001</strain>
    </source>
</reference>
<organism evidence="8 9">
    <name type="scientific">Luteipulveratus halotolerans</name>
    <dbReference type="NCBI Taxonomy" id="1631356"/>
    <lineage>
        <taxon>Bacteria</taxon>
        <taxon>Bacillati</taxon>
        <taxon>Actinomycetota</taxon>
        <taxon>Actinomycetes</taxon>
        <taxon>Micrococcales</taxon>
        <taxon>Dermacoccaceae</taxon>
        <taxon>Luteipulveratus</taxon>
    </lineage>
</organism>
<feature type="active site" description="Proton acceptor" evidence="6">
    <location>
        <position position="179"/>
    </location>
</feature>
<keyword evidence="2" id="KW-0489">Methyltransferase</keyword>
<dbReference type="CDD" id="cd11642">
    <property type="entry name" value="SUMT"/>
    <property type="match status" value="1"/>
</dbReference>
<evidence type="ECO:0000259" key="7">
    <source>
        <dbReference type="Pfam" id="PF00590"/>
    </source>
</evidence>
<comment type="caution">
    <text evidence="8">The sequence shown here is derived from an EMBL/GenBank/DDBJ whole genome shotgun (WGS) entry which is preliminary data.</text>
</comment>
<dbReference type="GO" id="GO:0019354">
    <property type="term" value="P:siroheme biosynthetic process"/>
    <property type="evidence" value="ECO:0007669"/>
    <property type="project" value="InterPro"/>
</dbReference>
<dbReference type="STRING" id="1631356.VV01_16145"/>
<sequence length="380" mass="40141">MHALDLTGRRVLVLGGGPAAEVRARALLSEGAHVRVVAPHVCEGLRDLAARDERVTVVRRDVVRADLADVWLVSPQDVDAARDEQVRAWCEADRIWCESVDAEAVPTAQVDGTTVGVCGDAAQQVLADITTALHEGSVTLPARGAGGKVVLVGGGPGSPDLLTLRARRELARADVVVTDRLAPTAVLAELAQHVEVVDVGKTPYHHPIPQPEINRILVERAQRGQYVVRLKGGDPFVLGRGGEELLACREAGVDVEVVPGVTSALAAPAAADIPVTHRGTATGFLVVSGHDEMETSVLAQWPGTILVLMGMSRLHELTSRLLRDGRAPETPAAVVHKAWTPEQRVVRGTLADIAERVTLEGVANPSVIVIGDVASVLDQA</sequence>
<dbReference type="InterPro" id="IPR000878">
    <property type="entry name" value="4pyrrol_Mease"/>
</dbReference>
<keyword evidence="9" id="KW-1185">Reference proteome</keyword>
<dbReference type="SUPFAM" id="SSF53790">
    <property type="entry name" value="Tetrapyrrole methylase"/>
    <property type="match status" value="1"/>
</dbReference>
<accession>A0A0L6CLC1</accession>
<dbReference type="Pfam" id="PF13241">
    <property type="entry name" value="NAD_binding_7"/>
    <property type="match status" value="1"/>
</dbReference>
<evidence type="ECO:0000256" key="1">
    <source>
        <dbReference type="ARBA" id="ARBA00012162"/>
    </source>
</evidence>
<dbReference type="Gene3D" id="3.30.950.10">
    <property type="entry name" value="Methyltransferase, Cobalt-precorrin-4 Transmethylase, Domain 2"/>
    <property type="match status" value="1"/>
</dbReference>
<dbReference type="InterPro" id="IPR036291">
    <property type="entry name" value="NAD(P)-bd_dom_sf"/>
</dbReference>
<dbReference type="NCBIfam" id="TIGR01469">
    <property type="entry name" value="cobA_cysG_Cterm"/>
    <property type="match status" value="1"/>
</dbReference>
<dbReference type="InterPro" id="IPR014777">
    <property type="entry name" value="4pyrrole_Mease_sub1"/>
</dbReference>
<dbReference type="GO" id="GO:0051266">
    <property type="term" value="F:sirohydrochlorin ferrochelatase activity"/>
    <property type="evidence" value="ECO:0007669"/>
    <property type="project" value="InterPro"/>
</dbReference>
<dbReference type="SUPFAM" id="SSF51735">
    <property type="entry name" value="NAD(P)-binding Rossmann-fold domains"/>
    <property type="match status" value="1"/>
</dbReference>
<name>A0A0L6CLC1_9MICO</name>
<dbReference type="GO" id="GO:0009236">
    <property type="term" value="P:cobalamin biosynthetic process"/>
    <property type="evidence" value="ECO:0007669"/>
    <property type="project" value="InterPro"/>
</dbReference>
<evidence type="ECO:0000256" key="4">
    <source>
        <dbReference type="ARBA" id="ARBA00022691"/>
    </source>
</evidence>
<dbReference type="RefSeq" id="WP_050670768.1">
    <property type="nucleotide sequence ID" value="NZ_LAIR01000002.1"/>
</dbReference>
<dbReference type="PIRSF" id="PIRSF036426">
    <property type="entry name" value="Sirohaem_synth"/>
    <property type="match status" value="1"/>
</dbReference>
<evidence type="ECO:0000313" key="9">
    <source>
        <dbReference type="Proteomes" id="UP000037397"/>
    </source>
</evidence>
<protein>
    <recommendedName>
        <fullName evidence="1">uroporphyrinogen-III C-methyltransferase</fullName>
        <ecNumber evidence="1">2.1.1.107</ecNumber>
    </recommendedName>
</protein>
<dbReference type="EC" id="2.1.1.107" evidence="1"/>
<dbReference type="PANTHER" id="PTHR45790">
    <property type="entry name" value="SIROHEME SYNTHASE-RELATED"/>
    <property type="match status" value="1"/>
</dbReference>
<dbReference type="Proteomes" id="UP000037397">
    <property type="component" value="Unassembled WGS sequence"/>
</dbReference>
<evidence type="ECO:0000313" key="8">
    <source>
        <dbReference type="EMBL" id="KNX38328.1"/>
    </source>
</evidence>
<dbReference type="EMBL" id="LAIR01000002">
    <property type="protein sequence ID" value="KNX38328.1"/>
    <property type="molecule type" value="Genomic_DNA"/>
</dbReference>
<dbReference type="InterPro" id="IPR050161">
    <property type="entry name" value="Siro_Cobalamin_biosynth"/>
</dbReference>
<evidence type="ECO:0000256" key="6">
    <source>
        <dbReference type="PIRSR" id="PIRSR036426-1"/>
    </source>
</evidence>
<dbReference type="InterPro" id="IPR035996">
    <property type="entry name" value="4pyrrol_Methylase_sf"/>
</dbReference>
<dbReference type="OrthoDB" id="9815856at2"/>
<dbReference type="PANTHER" id="PTHR45790:SF3">
    <property type="entry name" value="S-ADENOSYL-L-METHIONINE-DEPENDENT UROPORPHYRINOGEN III METHYLTRANSFERASE, CHLOROPLASTIC"/>
    <property type="match status" value="1"/>
</dbReference>
<evidence type="ECO:0000256" key="2">
    <source>
        <dbReference type="ARBA" id="ARBA00022603"/>
    </source>
</evidence>
<dbReference type="InterPro" id="IPR014776">
    <property type="entry name" value="4pyrrole_Mease_sub2"/>
</dbReference>
<keyword evidence="3" id="KW-0808">Transferase</keyword>
<dbReference type="Pfam" id="PF00590">
    <property type="entry name" value="TP_methylase"/>
    <property type="match status" value="1"/>
</dbReference>
<evidence type="ECO:0000256" key="3">
    <source>
        <dbReference type="ARBA" id="ARBA00022679"/>
    </source>
</evidence>
<feature type="domain" description="Tetrapyrrole methylase" evidence="7">
    <location>
        <begin position="148"/>
        <end position="353"/>
    </location>
</feature>